<dbReference type="GO" id="GO:0000906">
    <property type="term" value="F:6,7-dimethyl-8-ribityllumazine synthase activity"/>
    <property type="evidence" value="ECO:0007669"/>
    <property type="project" value="UniProtKB-EC"/>
</dbReference>
<keyword evidence="4 7" id="KW-0686">Riboflavin biosynthesis</keyword>
<feature type="compositionally biased region" description="Polar residues" evidence="8">
    <location>
        <begin position="35"/>
        <end position="56"/>
    </location>
</feature>
<comment type="catalytic activity">
    <reaction evidence="6 7">
        <text>(2S)-2-hydroxy-3-oxobutyl phosphate + 5-amino-6-(D-ribitylamino)uracil = 6,7-dimethyl-8-(1-D-ribityl)lumazine + phosphate + 2 H2O + H(+)</text>
        <dbReference type="Rhea" id="RHEA:26152"/>
        <dbReference type="ChEBI" id="CHEBI:15377"/>
        <dbReference type="ChEBI" id="CHEBI:15378"/>
        <dbReference type="ChEBI" id="CHEBI:15934"/>
        <dbReference type="ChEBI" id="CHEBI:43474"/>
        <dbReference type="ChEBI" id="CHEBI:58201"/>
        <dbReference type="ChEBI" id="CHEBI:58830"/>
        <dbReference type="EC" id="2.5.1.78"/>
    </reaction>
</comment>
<dbReference type="OrthoDB" id="2965at2759"/>
<feature type="compositionally biased region" description="Acidic residues" evidence="8">
    <location>
        <begin position="24"/>
        <end position="34"/>
    </location>
</feature>
<evidence type="ECO:0000256" key="5">
    <source>
        <dbReference type="ARBA" id="ARBA00022679"/>
    </source>
</evidence>
<dbReference type="PANTHER" id="PTHR21058:SF0">
    <property type="entry name" value="6,7-DIMETHYL-8-RIBITYLLUMAZINE SYNTHASE"/>
    <property type="match status" value="1"/>
</dbReference>
<dbReference type="InterPro" id="IPR034964">
    <property type="entry name" value="LS"/>
</dbReference>
<evidence type="ECO:0000313" key="9">
    <source>
        <dbReference type="EMBL" id="ODV60230.1"/>
    </source>
</evidence>
<keyword evidence="5 7" id="KW-0808">Transferase</keyword>
<dbReference type="GO" id="GO:0009349">
    <property type="term" value="C:riboflavin synthase complex"/>
    <property type="evidence" value="ECO:0007669"/>
    <property type="project" value="UniProtKB-UniRule"/>
</dbReference>
<organism evidence="9 10">
    <name type="scientific">Ascoidea rubescens DSM 1968</name>
    <dbReference type="NCBI Taxonomy" id="1344418"/>
    <lineage>
        <taxon>Eukaryota</taxon>
        <taxon>Fungi</taxon>
        <taxon>Dikarya</taxon>
        <taxon>Ascomycota</taxon>
        <taxon>Saccharomycotina</taxon>
        <taxon>Saccharomycetes</taxon>
        <taxon>Ascoideaceae</taxon>
        <taxon>Ascoidea</taxon>
    </lineage>
</organism>
<dbReference type="AlphaFoldDB" id="A0A1D2VFD3"/>
<dbReference type="Proteomes" id="UP000095038">
    <property type="component" value="Unassembled WGS sequence"/>
</dbReference>
<evidence type="ECO:0000313" key="10">
    <source>
        <dbReference type="Proteomes" id="UP000095038"/>
    </source>
</evidence>
<dbReference type="UniPathway" id="UPA00275">
    <property type="reaction ID" value="UER00404"/>
</dbReference>
<dbReference type="RefSeq" id="XP_020046537.1">
    <property type="nucleotide sequence ID" value="XM_020191907.1"/>
</dbReference>
<gene>
    <name evidence="9" type="ORF">ASCRUDRAFT_71255</name>
</gene>
<dbReference type="GeneID" id="30965543"/>
<evidence type="ECO:0000256" key="1">
    <source>
        <dbReference type="ARBA" id="ARBA00004917"/>
    </source>
</evidence>
<accession>A0A1D2VFD3</accession>
<comment type="pathway">
    <text evidence="1 7">Cofactor biosynthesis; riboflavin biosynthesis; riboflavin from 2-hydroxy-3-oxobutyl phosphate and 5-amino-6-(D-ribitylamino)uracil: step 1/2.</text>
</comment>
<evidence type="ECO:0000256" key="2">
    <source>
        <dbReference type="ARBA" id="ARBA00007424"/>
    </source>
</evidence>
<evidence type="ECO:0000256" key="6">
    <source>
        <dbReference type="ARBA" id="ARBA00048785"/>
    </source>
</evidence>
<feature type="region of interest" description="Disordered" evidence="8">
    <location>
        <begin position="19"/>
        <end position="61"/>
    </location>
</feature>
<dbReference type="InParanoid" id="A0A1D2VFD3"/>
<keyword evidence="10" id="KW-1185">Reference proteome</keyword>
<dbReference type="Pfam" id="PF00885">
    <property type="entry name" value="DMRL_synthase"/>
    <property type="match status" value="1"/>
</dbReference>
<evidence type="ECO:0000256" key="4">
    <source>
        <dbReference type="ARBA" id="ARBA00022619"/>
    </source>
</evidence>
<proteinExistence type="inferred from homology"/>
<evidence type="ECO:0000256" key="3">
    <source>
        <dbReference type="ARBA" id="ARBA00012664"/>
    </source>
</evidence>
<comment type="similarity">
    <text evidence="2 7">Belongs to the DMRL synthase family.</text>
</comment>
<dbReference type="InterPro" id="IPR002180">
    <property type="entry name" value="LS/RS"/>
</dbReference>
<dbReference type="Gene3D" id="3.40.50.960">
    <property type="entry name" value="Lumazine/riboflavin synthase"/>
    <property type="match status" value="1"/>
</dbReference>
<dbReference type="GO" id="GO:0005758">
    <property type="term" value="C:mitochondrial intermembrane space"/>
    <property type="evidence" value="ECO:0007669"/>
    <property type="project" value="TreeGrafter"/>
</dbReference>
<evidence type="ECO:0000256" key="7">
    <source>
        <dbReference type="RuleBase" id="RU003795"/>
    </source>
</evidence>
<reference evidence="10" key="1">
    <citation type="submission" date="2016-05" db="EMBL/GenBank/DDBJ databases">
        <title>Comparative genomics of biotechnologically important yeasts.</title>
        <authorList>
            <consortium name="DOE Joint Genome Institute"/>
            <person name="Riley R."/>
            <person name="Haridas S."/>
            <person name="Wolfe K.H."/>
            <person name="Lopes M.R."/>
            <person name="Hittinger C.T."/>
            <person name="Goker M."/>
            <person name="Salamov A."/>
            <person name="Wisecaver J."/>
            <person name="Long T.M."/>
            <person name="Aerts A.L."/>
            <person name="Barry K."/>
            <person name="Choi C."/>
            <person name="Clum A."/>
            <person name="Coughlan A.Y."/>
            <person name="Deshpande S."/>
            <person name="Douglass A.P."/>
            <person name="Hanson S.J."/>
            <person name="Klenk H.-P."/>
            <person name="Labutti K."/>
            <person name="Lapidus A."/>
            <person name="Lindquist E."/>
            <person name="Lipzen A."/>
            <person name="Meier-Kolthoff J.P."/>
            <person name="Ohm R.A."/>
            <person name="Otillar R.P."/>
            <person name="Pangilinan J."/>
            <person name="Peng Y."/>
            <person name="Rokas A."/>
            <person name="Rosa C.A."/>
            <person name="Scheuner C."/>
            <person name="Sibirny A.A."/>
            <person name="Slot J.C."/>
            <person name="Stielow J.B."/>
            <person name="Sun H."/>
            <person name="Kurtzman C.P."/>
            <person name="Blackwell M."/>
            <person name="Grigoriev I.V."/>
            <person name="Jeffries T.W."/>
        </authorList>
    </citation>
    <scope>NUCLEOTIDE SEQUENCE [LARGE SCALE GENOMIC DNA]</scope>
    <source>
        <strain evidence="10">DSM 1968</strain>
    </source>
</reference>
<dbReference type="EC" id="2.5.1.78" evidence="3 7"/>
<comment type="function">
    <text evidence="7">Catalyzes the formation of 6,7-dimethyl-8-ribityllumazine by condensation of 5-amino-6-(D-ribitylamino)uracil with 3,4-dihydroxy-2-butanone 4-phosphate. This is the penultimate step in the biosynthesis of riboflavin.</text>
</comment>
<dbReference type="PANTHER" id="PTHR21058">
    <property type="entry name" value="6,7-DIMETHYL-8-RIBITYLLUMAZINE SYNTHASE DMRL SYNTHASE LUMAZINE SYNTHASE"/>
    <property type="match status" value="1"/>
</dbReference>
<dbReference type="SUPFAM" id="SSF52121">
    <property type="entry name" value="Lumazine synthase"/>
    <property type="match status" value="1"/>
</dbReference>
<dbReference type="InterPro" id="IPR036467">
    <property type="entry name" value="LS/RS_sf"/>
</dbReference>
<dbReference type="EMBL" id="KV454483">
    <property type="protein sequence ID" value="ODV60230.1"/>
    <property type="molecule type" value="Genomic_DNA"/>
</dbReference>
<evidence type="ECO:0000256" key="8">
    <source>
        <dbReference type="SAM" id="MobiDB-lite"/>
    </source>
</evidence>
<name>A0A1D2VFD3_9ASCO</name>
<sequence>MSTEDSMNLVIQSYKAHHISSDSYENETENETENDNQINKHTSKGTNSIINTNTDTKSSHRHLTNDNICCDNNAANHDGNHSDSSNNENHNDTGTSDNFFHFDDENKIKMSKKLDVVLNLRIGIIHATWNRTIIDLIVNGTIKKLIGLGILERNIIIQSVPAYIELPVGTKIFVSNQKRIHKDLDIVIPIGVLLIKGDSMQVDYSELVTKELTIVQRLIDVPIIFGLLTLTNEQYQNDNNDSNIDPSALSYYEEWGAAAAEMGVKVALERFYINLTANNDTTQLPSPESLSDSSL</sequence>
<dbReference type="GO" id="GO:0009231">
    <property type="term" value="P:riboflavin biosynthetic process"/>
    <property type="evidence" value="ECO:0007669"/>
    <property type="project" value="UniProtKB-UniPathway"/>
</dbReference>
<protein>
    <recommendedName>
        <fullName evidence="3 7">6,7-dimethyl-8-ribityllumazine synthase</fullName>
        <shortName evidence="7">DMRL synthase</shortName>
        <ecNumber evidence="3 7">2.5.1.78</ecNumber>
    </recommendedName>
</protein>
<dbReference type="STRING" id="1344418.A0A1D2VFD3"/>